<evidence type="ECO:0000256" key="3">
    <source>
        <dbReference type="ARBA" id="ARBA00022553"/>
    </source>
</evidence>
<dbReference type="SUPFAM" id="SSF47384">
    <property type="entry name" value="Homodimeric domain of signal transducing histidine kinase"/>
    <property type="match status" value="1"/>
</dbReference>
<dbReference type="SMART" id="SM00388">
    <property type="entry name" value="HisKA"/>
    <property type="match status" value="1"/>
</dbReference>
<keyword evidence="4" id="KW-0808">Transferase</keyword>
<dbReference type="AlphaFoldDB" id="A0AAW5PE76"/>
<evidence type="ECO:0000256" key="5">
    <source>
        <dbReference type="ARBA" id="ARBA00022777"/>
    </source>
</evidence>
<dbReference type="Pfam" id="PF02518">
    <property type="entry name" value="HATPase_c"/>
    <property type="match status" value="1"/>
</dbReference>
<dbReference type="RefSeq" id="WP_259259479.1">
    <property type="nucleotide sequence ID" value="NZ_JANUEK010000001.1"/>
</dbReference>
<dbReference type="InterPro" id="IPR011006">
    <property type="entry name" value="CheY-like_superfamily"/>
</dbReference>
<evidence type="ECO:0000256" key="2">
    <source>
        <dbReference type="ARBA" id="ARBA00012438"/>
    </source>
</evidence>
<dbReference type="InterPro" id="IPR003594">
    <property type="entry name" value="HATPase_dom"/>
</dbReference>
<keyword evidence="3" id="KW-0597">Phosphoprotein</keyword>
<dbReference type="CDD" id="cd16922">
    <property type="entry name" value="HATPase_EvgS-ArcB-TorS-like"/>
    <property type="match status" value="1"/>
</dbReference>
<dbReference type="InterPro" id="IPR015943">
    <property type="entry name" value="WD40/YVTN_repeat-like_dom_sf"/>
</dbReference>
<feature type="domain" description="Histidine kinase" evidence="8">
    <location>
        <begin position="769"/>
        <end position="988"/>
    </location>
</feature>
<dbReference type="GO" id="GO:0000155">
    <property type="term" value="F:phosphorelay sensor kinase activity"/>
    <property type="evidence" value="ECO:0007669"/>
    <property type="project" value="InterPro"/>
</dbReference>
<evidence type="ECO:0000256" key="1">
    <source>
        <dbReference type="ARBA" id="ARBA00000085"/>
    </source>
</evidence>
<dbReference type="EC" id="2.7.13.3" evidence="2"/>
<dbReference type="GO" id="GO:0005886">
    <property type="term" value="C:plasma membrane"/>
    <property type="evidence" value="ECO:0007669"/>
    <property type="project" value="TreeGrafter"/>
</dbReference>
<dbReference type="FunFam" id="3.30.565.10:FF:000010">
    <property type="entry name" value="Sensor histidine kinase RcsC"/>
    <property type="match status" value="1"/>
</dbReference>
<evidence type="ECO:0000313" key="10">
    <source>
        <dbReference type="EMBL" id="MCS4278711.1"/>
    </source>
</evidence>
<dbReference type="InterPro" id="IPR036097">
    <property type="entry name" value="HisK_dim/P_sf"/>
</dbReference>
<evidence type="ECO:0000256" key="4">
    <source>
        <dbReference type="ARBA" id="ARBA00022679"/>
    </source>
</evidence>
<name>A0AAW5PE76_9GAMM</name>
<dbReference type="InterPro" id="IPR003661">
    <property type="entry name" value="HisK_dim/P_dom"/>
</dbReference>
<reference evidence="10" key="1">
    <citation type="submission" date="2022-08" db="EMBL/GenBank/DDBJ databases">
        <title>Genomic analyses of the natural microbiome of Caenorhabditis elegans.</title>
        <authorList>
            <person name="Samuel B."/>
        </authorList>
    </citation>
    <scope>NUCLEOTIDE SEQUENCE</scope>
    <source>
        <strain evidence="10">BIGb0277</strain>
    </source>
</reference>
<dbReference type="Gene3D" id="1.10.287.130">
    <property type="match status" value="1"/>
</dbReference>
<dbReference type="SUPFAM" id="SSF63829">
    <property type="entry name" value="Calcium-dependent phosphotriesterase"/>
    <property type="match status" value="2"/>
</dbReference>
<keyword evidence="5 10" id="KW-0418">Kinase</keyword>
<accession>A0AAW5PE76</accession>
<dbReference type="Gene3D" id="2.130.10.10">
    <property type="entry name" value="YVTN repeat-like/Quinoprotein amine dehydrogenase"/>
    <property type="match status" value="3"/>
</dbReference>
<dbReference type="InterPro" id="IPR036890">
    <property type="entry name" value="HATPase_C_sf"/>
</dbReference>
<dbReference type="InterPro" id="IPR004358">
    <property type="entry name" value="Sig_transdc_His_kin-like_C"/>
</dbReference>
<dbReference type="Gene3D" id="2.60.40.10">
    <property type="entry name" value="Immunoglobulins"/>
    <property type="match status" value="1"/>
</dbReference>
<comment type="catalytic activity">
    <reaction evidence="1">
        <text>ATP + protein L-histidine = ADP + protein N-phospho-L-histidine.</text>
        <dbReference type="EC" id="2.7.13.3"/>
    </reaction>
</comment>
<dbReference type="Pfam" id="PF00512">
    <property type="entry name" value="HisKA"/>
    <property type="match status" value="1"/>
</dbReference>
<dbReference type="SMART" id="SM00387">
    <property type="entry name" value="HATPase_c"/>
    <property type="match status" value="1"/>
</dbReference>
<dbReference type="PROSITE" id="PS50110">
    <property type="entry name" value="RESPONSE_REGULATORY"/>
    <property type="match status" value="1"/>
</dbReference>
<keyword evidence="6" id="KW-0902">Two-component regulatory system</keyword>
<dbReference type="SUPFAM" id="SSF55874">
    <property type="entry name" value="ATPase domain of HSP90 chaperone/DNA topoisomerase II/histidine kinase"/>
    <property type="match status" value="1"/>
</dbReference>
<feature type="domain" description="Response regulatory" evidence="9">
    <location>
        <begin position="1011"/>
        <end position="1125"/>
    </location>
</feature>
<dbReference type="CDD" id="cd00082">
    <property type="entry name" value="HisKA"/>
    <property type="match status" value="1"/>
</dbReference>
<dbReference type="PRINTS" id="PR00344">
    <property type="entry name" value="BCTRLSENSOR"/>
</dbReference>
<dbReference type="InterPro" id="IPR011123">
    <property type="entry name" value="Y_Y_Y"/>
</dbReference>
<evidence type="ECO:0000313" key="11">
    <source>
        <dbReference type="Proteomes" id="UP001320691"/>
    </source>
</evidence>
<evidence type="ECO:0000256" key="6">
    <source>
        <dbReference type="ARBA" id="ARBA00023012"/>
    </source>
</evidence>
<dbReference type="EMBL" id="JANUEK010000001">
    <property type="protein sequence ID" value="MCS4278711.1"/>
    <property type="molecule type" value="Genomic_DNA"/>
</dbReference>
<protein>
    <recommendedName>
        <fullName evidence="2">histidine kinase</fullName>
        <ecNumber evidence="2">2.7.13.3</ecNumber>
    </recommendedName>
</protein>
<dbReference type="Gene3D" id="3.30.565.10">
    <property type="entry name" value="Histidine kinase-like ATPase, C-terminal domain"/>
    <property type="match status" value="1"/>
</dbReference>
<evidence type="ECO:0000259" key="9">
    <source>
        <dbReference type="PROSITE" id="PS50110"/>
    </source>
</evidence>
<comment type="caution">
    <text evidence="10">The sequence shown here is derived from an EMBL/GenBank/DDBJ whole genome shotgun (WGS) entry which is preliminary data.</text>
</comment>
<organism evidence="10 11">
    <name type="scientific">Stenotrophomonas rhizophila</name>
    <dbReference type="NCBI Taxonomy" id="216778"/>
    <lineage>
        <taxon>Bacteria</taxon>
        <taxon>Pseudomonadati</taxon>
        <taxon>Pseudomonadota</taxon>
        <taxon>Gammaproteobacteria</taxon>
        <taxon>Lysobacterales</taxon>
        <taxon>Lysobacteraceae</taxon>
        <taxon>Stenotrophomonas</taxon>
    </lineage>
</organism>
<dbReference type="Pfam" id="PF07495">
    <property type="entry name" value="Y_Y_Y"/>
    <property type="match status" value="1"/>
</dbReference>
<comment type="caution">
    <text evidence="7">Lacks conserved residue(s) required for the propagation of feature annotation.</text>
</comment>
<evidence type="ECO:0000259" key="8">
    <source>
        <dbReference type="PROSITE" id="PS50109"/>
    </source>
</evidence>
<dbReference type="InterPro" id="IPR001789">
    <property type="entry name" value="Sig_transdc_resp-reg_receiver"/>
</dbReference>
<dbReference type="GO" id="GO:0009927">
    <property type="term" value="F:histidine phosphotransfer kinase activity"/>
    <property type="evidence" value="ECO:0007669"/>
    <property type="project" value="TreeGrafter"/>
</dbReference>
<dbReference type="Proteomes" id="UP001320691">
    <property type="component" value="Unassembled WGS sequence"/>
</dbReference>
<dbReference type="PANTHER" id="PTHR43047:SF72">
    <property type="entry name" value="OSMOSENSING HISTIDINE PROTEIN KINASE SLN1"/>
    <property type="match status" value="1"/>
</dbReference>
<sequence>MPTSVIRAIDEDREGYLWMASDDGLLRFDGHRFRAWRREQGLPDGDLRALHVDALQRIWLVTASQGLIALSADRRVFHSEPGTAGVPLPRTGIEQMTSTADGTLWVGTGTEGLFARYPDGRWRVVPLLHDGVPMRRITALVVDRTGRLWVATPQAVMRLDGAQFTVLAMPTGDTGPVDSLWPDPQGGVWGRTRSTVVHWDDDGSLGTSPSGMDMPVLRSSEGELWTTGPSGLARHRPAQSMQPVPLRDHDGDTVTPAIGSAFQDRLGGMWWAGRDQGLWHLPARWHQFTLLPAARDGVPGLDSAHVWALAPSRGERLWVATDGGRVQRVDLRTGTRRLGIDYRPEGMHQTAVGMAEDPRGRLWLTSGNTLSRYEPTTGRMRHWLLDLGSTAGGVDLKVCSDGALWLARADRIQRRDADGVVQLSATPQTLGLVPPVAGPQLLCGAGGSVWATDRAGIKRWLPAQERFAAVAGAPQEEVGAIARGPDGHYWASGPGMLRRYRWDGQQLRKTDSFSAVHGYPQLLARALVVDDRGIAWAGGPRGLIRVDPHGGGVRQLGSDDGLPAQEVLARRLVRTAEGRLAAAVHEGGLLLFAPGAVMPPRRMPGLVVHAITARRGSRQITLPTGTAPVSLSGADRQVRVAARLLGGAPTRVAYRFRLQGQDPDWVHSGSAGQRVFERLPVGLHTLDIQARQGDGGWSPARRVVLQVSPAWWQTPLAKGGAGAAGLALVWLAVQLCHRRGKRRRHWQQLRARQHHAEQTSLQRTRFLTSLGGRIRVPMTVVLGWSELLARVALAPVERRRVDSIHQAGEHLLRLMDDALDLACIESGRLAPQPTAFVLEPLLEAVHALLLPVAQRKALALTRHNTLPASARFHGDVRYLRQILLNLVGNAVKFTARGTVRLEVSAGRDGLGVVLRVIDTGPGMSAAQCARLFQRFEQADGAQTAARYGGTGLGLAISRDLARAMGGEIEVSSRPGEGSCFEVRLPLSRCVAIADDVAVPVRADTLPVNPLRVLLVLPATPVAEVLHALFASLGHTVVTLHDIDEPAGAGVVMGAWDLIASDPDVFLGGERVATRLLYQWPGVRRLALTPRADSAVERDAAAAGFDMFLRLPASRTTLAACLAQCPRRTASGRR</sequence>
<dbReference type="PROSITE" id="PS50109">
    <property type="entry name" value="HIS_KIN"/>
    <property type="match status" value="1"/>
</dbReference>
<dbReference type="InterPro" id="IPR013783">
    <property type="entry name" value="Ig-like_fold"/>
</dbReference>
<dbReference type="PANTHER" id="PTHR43047">
    <property type="entry name" value="TWO-COMPONENT HISTIDINE PROTEIN KINASE"/>
    <property type="match status" value="1"/>
</dbReference>
<gene>
    <name evidence="10" type="ORF">M2412_000672</name>
</gene>
<dbReference type="InterPro" id="IPR005467">
    <property type="entry name" value="His_kinase_dom"/>
</dbReference>
<proteinExistence type="predicted"/>
<evidence type="ECO:0000256" key="7">
    <source>
        <dbReference type="PROSITE-ProRule" id="PRU00169"/>
    </source>
</evidence>
<dbReference type="SUPFAM" id="SSF52172">
    <property type="entry name" value="CheY-like"/>
    <property type="match status" value="1"/>
</dbReference>